<dbReference type="PANTHER" id="PTHR37937:SF1">
    <property type="entry name" value="CONJUGATIVE TRANSFER: DNA TRANSPORT"/>
    <property type="match status" value="1"/>
</dbReference>
<comment type="subcellular location">
    <subcellularLocation>
        <location evidence="1">Cell membrane</location>
        <topology evidence="1">Multi-pass membrane protein</topology>
    </subcellularLocation>
</comment>
<dbReference type="EMBL" id="QRUO01000043">
    <property type="protein sequence ID" value="RGR65013.1"/>
    <property type="molecule type" value="Genomic_DNA"/>
</dbReference>
<gene>
    <name evidence="8" type="ORF">DWY26_22525</name>
</gene>
<dbReference type="PANTHER" id="PTHR37937">
    <property type="entry name" value="CONJUGATIVE TRANSFER: DNA TRANSPORT"/>
    <property type="match status" value="1"/>
</dbReference>
<dbReference type="Gene3D" id="3.40.50.300">
    <property type="entry name" value="P-loop containing nucleotide triphosphate hydrolases"/>
    <property type="match status" value="1"/>
</dbReference>
<dbReference type="RefSeq" id="WP_122103813.1">
    <property type="nucleotide sequence ID" value="NZ_JAQCWB010000045.1"/>
</dbReference>
<sequence>MKRGELAKKKRKGCLTALLVVWAVFMVKVIAVLNPGFPEAWRMVEAGQIAGFAYIWLLVFLVLLCCFVLWRIVPKGYFRKKKPETSRPAGEWAVSIPTHENPVVVGNPFRGIFIAGAAGSGKSESVAVPLLLEFIRKGFAGIVYDFKFPALDNDISSFLNATGSDLRHFRLNFSNPYRTDFVNPIQPEYVPNTSYAREYAVSIVANLTKESIKNPDFWSRSATDVLTACIWYLREEHPEICDIPHVLAMVGSNGTALLNTLQKNIITEQMVRSVYDALQRGADNQVSGVLGTLQGAVAQINTPEMMWVFSRPGCPLDVNNPDHPAILTVATNPTTSQTLSPLCSLVITVATKLMNQPGKVPSFVMLDEAPTVFIPNLEVVPNTGRSNRIATVLMCQDLAQLADGYGDKKADVLFAACNSHFYGRVASSKTAEVFSRQFGKTDTVFTTQSENKGAISPFKSKGQSEGVQERDIYRPAVFMELEVGEFIGRTVESAAPVFHNHFRQVDGQYRQSVGQQPDSFVSGADIMEYYNRVKEDIKGILGQS</sequence>
<reference evidence="8 9" key="1">
    <citation type="submission" date="2018-08" db="EMBL/GenBank/DDBJ databases">
        <title>A genome reference for cultivated species of the human gut microbiota.</title>
        <authorList>
            <person name="Zou Y."/>
            <person name="Xue W."/>
            <person name="Luo G."/>
        </authorList>
    </citation>
    <scope>NUCLEOTIDE SEQUENCE [LARGE SCALE GENOMIC DNA]</scope>
    <source>
        <strain evidence="8 9">AF24-29LB</strain>
    </source>
</reference>
<keyword evidence="5 7" id="KW-1133">Transmembrane helix</keyword>
<keyword evidence="4 7" id="KW-0812">Transmembrane</keyword>
<proteinExistence type="inferred from homology"/>
<dbReference type="Proteomes" id="UP000284205">
    <property type="component" value="Unassembled WGS sequence"/>
</dbReference>
<evidence type="ECO:0000256" key="2">
    <source>
        <dbReference type="ARBA" id="ARBA00008806"/>
    </source>
</evidence>
<keyword evidence="3" id="KW-1003">Cell membrane</keyword>
<evidence type="ECO:0000256" key="1">
    <source>
        <dbReference type="ARBA" id="ARBA00004651"/>
    </source>
</evidence>
<accession>A0A412FC42</accession>
<name>A0A412FC42_9BACE</name>
<organism evidence="8 9">
    <name type="scientific">Bacteroides caccae</name>
    <dbReference type="NCBI Taxonomy" id="47678"/>
    <lineage>
        <taxon>Bacteria</taxon>
        <taxon>Pseudomonadati</taxon>
        <taxon>Bacteroidota</taxon>
        <taxon>Bacteroidia</taxon>
        <taxon>Bacteroidales</taxon>
        <taxon>Bacteroidaceae</taxon>
        <taxon>Bacteroides</taxon>
    </lineage>
</organism>
<evidence type="ECO:0000256" key="4">
    <source>
        <dbReference type="ARBA" id="ARBA00022692"/>
    </source>
</evidence>
<protein>
    <submittedName>
        <fullName evidence="8">Type IV secretory system conjugative DNA transfer family protein</fullName>
    </submittedName>
</protein>
<keyword evidence="6 7" id="KW-0472">Membrane</keyword>
<dbReference type="Pfam" id="PF02534">
    <property type="entry name" value="T4SS-DNA_transf"/>
    <property type="match status" value="1"/>
</dbReference>
<evidence type="ECO:0000256" key="6">
    <source>
        <dbReference type="ARBA" id="ARBA00023136"/>
    </source>
</evidence>
<evidence type="ECO:0000256" key="3">
    <source>
        <dbReference type="ARBA" id="ARBA00022475"/>
    </source>
</evidence>
<dbReference type="InterPro" id="IPR027417">
    <property type="entry name" value="P-loop_NTPase"/>
</dbReference>
<feature type="transmembrane region" description="Helical" evidence="7">
    <location>
        <begin position="53"/>
        <end position="73"/>
    </location>
</feature>
<dbReference type="InterPro" id="IPR003688">
    <property type="entry name" value="TraG/VirD4"/>
</dbReference>
<comment type="caution">
    <text evidence="8">The sequence shown here is derived from an EMBL/GenBank/DDBJ whole genome shotgun (WGS) entry which is preliminary data.</text>
</comment>
<evidence type="ECO:0000256" key="5">
    <source>
        <dbReference type="ARBA" id="ARBA00022989"/>
    </source>
</evidence>
<feature type="transmembrane region" description="Helical" evidence="7">
    <location>
        <begin position="12"/>
        <end position="33"/>
    </location>
</feature>
<dbReference type="CDD" id="cd01127">
    <property type="entry name" value="TrwB_TraG_TraD_VirD4"/>
    <property type="match status" value="2"/>
</dbReference>
<evidence type="ECO:0000256" key="7">
    <source>
        <dbReference type="SAM" id="Phobius"/>
    </source>
</evidence>
<evidence type="ECO:0000313" key="9">
    <source>
        <dbReference type="Proteomes" id="UP000284205"/>
    </source>
</evidence>
<comment type="similarity">
    <text evidence="2">Belongs to the VirD4/TraG family.</text>
</comment>
<dbReference type="SUPFAM" id="SSF52540">
    <property type="entry name" value="P-loop containing nucleoside triphosphate hydrolases"/>
    <property type="match status" value="1"/>
</dbReference>
<dbReference type="InterPro" id="IPR051539">
    <property type="entry name" value="T4SS-coupling_protein"/>
</dbReference>
<evidence type="ECO:0000313" key="8">
    <source>
        <dbReference type="EMBL" id="RGR65013.1"/>
    </source>
</evidence>
<dbReference type="GO" id="GO:0005886">
    <property type="term" value="C:plasma membrane"/>
    <property type="evidence" value="ECO:0007669"/>
    <property type="project" value="UniProtKB-SubCell"/>
</dbReference>
<dbReference type="AlphaFoldDB" id="A0A412FC42"/>